<evidence type="ECO:0000313" key="2">
    <source>
        <dbReference type="EMBL" id="ROR72093.1"/>
    </source>
</evidence>
<evidence type="ECO:0008006" key="4">
    <source>
        <dbReference type="Google" id="ProtNLM"/>
    </source>
</evidence>
<accession>A0A3N2B9Y9</accession>
<dbReference type="PROSITE" id="PS51257">
    <property type="entry name" value="PROKAR_LIPOPROTEIN"/>
    <property type="match status" value="1"/>
</dbReference>
<evidence type="ECO:0000313" key="3">
    <source>
        <dbReference type="Proteomes" id="UP000280668"/>
    </source>
</evidence>
<name>A0A3N2B9Y9_9MICO</name>
<proteinExistence type="predicted"/>
<feature type="region of interest" description="Disordered" evidence="1">
    <location>
        <begin position="22"/>
        <end position="94"/>
    </location>
</feature>
<reference evidence="2 3" key="1">
    <citation type="submission" date="2018-11" db="EMBL/GenBank/DDBJ databases">
        <title>Sequencing the genomes of 1000 actinobacteria strains.</title>
        <authorList>
            <person name="Klenk H.-P."/>
        </authorList>
    </citation>
    <scope>NUCLEOTIDE SEQUENCE [LARGE SCALE GENOMIC DNA]</scope>
    <source>
        <strain evidence="2 3">DSM 11294</strain>
    </source>
</reference>
<dbReference type="RefSeq" id="WP_148058840.1">
    <property type="nucleotide sequence ID" value="NZ_RKHK01000001.1"/>
</dbReference>
<feature type="compositionally biased region" description="Acidic residues" evidence="1">
    <location>
        <begin position="40"/>
        <end position="80"/>
    </location>
</feature>
<dbReference type="EMBL" id="RKHK01000001">
    <property type="protein sequence ID" value="ROR72093.1"/>
    <property type="molecule type" value="Genomic_DNA"/>
</dbReference>
<gene>
    <name evidence="2" type="ORF">EDD31_0440</name>
</gene>
<sequence>MRSIRPGMITITAAAALMLAACENGDEPDQPDPGVTATDEPTESEPTEEDTDEPEPEPEPEPTDEAGDEGDENGAGEGQDDGAGLPPGGVERVDESALPGTETMMYFSTEGSTANVVRVEYDDVLNVRAMPAADTEIVGEIEPTGAVTLAGRERMVEGSGDLWAEVELAEGYGWVNSTYLAFLAATEDVTADFDEVPPAEEPSAIANSVGERVADSLEGDDDAHGPWPEWVVIGSTEVDGGWASWVDVTGMGDDSVLGYRYHVVMSETEGYEIQSVSATAICSRGVSEEDGEMLCL</sequence>
<dbReference type="AlphaFoldDB" id="A0A3N2B9Y9"/>
<organism evidence="2 3">
    <name type="scientific">Bogoriella caseilytica</name>
    <dbReference type="NCBI Taxonomy" id="56055"/>
    <lineage>
        <taxon>Bacteria</taxon>
        <taxon>Bacillati</taxon>
        <taxon>Actinomycetota</taxon>
        <taxon>Actinomycetes</taxon>
        <taxon>Micrococcales</taxon>
        <taxon>Bogoriellaceae</taxon>
        <taxon>Bogoriella</taxon>
    </lineage>
</organism>
<keyword evidence="3" id="KW-1185">Reference proteome</keyword>
<evidence type="ECO:0000256" key="1">
    <source>
        <dbReference type="SAM" id="MobiDB-lite"/>
    </source>
</evidence>
<protein>
    <recommendedName>
        <fullName evidence="4">SH3 domain-containing protein</fullName>
    </recommendedName>
</protein>
<dbReference type="OrthoDB" id="4833018at2"/>
<dbReference type="Proteomes" id="UP000280668">
    <property type="component" value="Unassembled WGS sequence"/>
</dbReference>
<comment type="caution">
    <text evidence="2">The sequence shown here is derived from an EMBL/GenBank/DDBJ whole genome shotgun (WGS) entry which is preliminary data.</text>
</comment>
<dbReference type="Gene3D" id="2.30.30.40">
    <property type="entry name" value="SH3 Domains"/>
    <property type="match status" value="1"/>
</dbReference>